<keyword evidence="4" id="KW-1185">Reference proteome</keyword>
<protein>
    <submittedName>
        <fullName evidence="5">Beta-catenin-interacting ICAT domain-containing protein</fullName>
    </submittedName>
</protein>
<comment type="similarity">
    <text evidence="1">Belongs to the CTNNBIP1 family.</text>
</comment>
<reference evidence="5" key="1">
    <citation type="submission" date="2022-11" db="UniProtKB">
        <authorList>
            <consortium name="WormBaseParasite"/>
        </authorList>
    </citation>
    <scope>IDENTIFICATION</scope>
</reference>
<evidence type="ECO:0000256" key="1">
    <source>
        <dbReference type="ARBA" id="ARBA00006505"/>
    </source>
</evidence>
<dbReference type="InterPro" id="IPR009428">
    <property type="entry name" value="ICAT_dom"/>
</dbReference>
<accession>A0A915L8E7</accession>
<sequence length="195" mass="22726">MSASCSKSSENETLRQNLLDQLDRVMRQLSDLEEYKKDLSAEEYESTKDETKQQLNEFNVSLSKLTSGNISLIDELSAVKLAVQAAISEAFKTPEIIRLFANKQPAQLRMKLNELERDRKINRIQDESLYKERKIEILLALKKLNDPLSDEEEKELENFRCQNENLRNFEKASSQITMDEKLLQLVDKHNDQCRN</sequence>
<dbReference type="Gene3D" id="1.10.10.490">
    <property type="entry name" value="Beta-catenin-interacting ICAT"/>
    <property type="match status" value="1"/>
</dbReference>
<dbReference type="InterPro" id="IPR036911">
    <property type="entry name" value="ICAT_sf"/>
</dbReference>
<dbReference type="WBParaSite" id="nRc.2.0.1.t46738-RA">
    <property type="protein sequence ID" value="nRc.2.0.1.t46738-RA"/>
    <property type="gene ID" value="nRc.2.0.1.g46738"/>
</dbReference>
<proteinExistence type="inferred from homology"/>
<dbReference type="GO" id="GO:0008013">
    <property type="term" value="F:beta-catenin binding"/>
    <property type="evidence" value="ECO:0007669"/>
    <property type="project" value="InterPro"/>
</dbReference>
<dbReference type="AlphaFoldDB" id="A0A915L8E7"/>
<dbReference type="OMA" id="TKMMAGN"/>
<organism evidence="4 5">
    <name type="scientific">Romanomermis culicivorax</name>
    <name type="common">Nematode worm</name>
    <dbReference type="NCBI Taxonomy" id="13658"/>
    <lineage>
        <taxon>Eukaryota</taxon>
        <taxon>Metazoa</taxon>
        <taxon>Ecdysozoa</taxon>
        <taxon>Nematoda</taxon>
        <taxon>Enoplea</taxon>
        <taxon>Dorylaimia</taxon>
        <taxon>Mermithida</taxon>
        <taxon>Mermithoidea</taxon>
        <taxon>Mermithidae</taxon>
        <taxon>Romanomermis</taxon>
    </lineage>
</organism>
<dbReference type="InterPro" id="IPR040065">
    <property type="entry name" value="LZIC"/>
</dbReference>
<dbReference type="Pfam" id="PF06384">
    <property type="entry name" value="ICAT"/>
    <property type="match status" value="1"/>
</dbReference>
<name>A0A915L8E7_ROMCU</name>
<evidence type="ECO:0000313" key="4">
    <source>
        <dbReference type="Proteomes" id="UP000887565"/>
    </source>
</evidence>
<dbReference type="PANTHER" id="PTHR16505:SF8">
    <property type="entry name" value="PROTEIN LZIC"/>
    <property type="match status" value="1"/>
</dbReference>
<evidence type="ECO:0000256" key="2">
    <source>
        <dbReference type="SAM" id="Coils"/>
    </source>
</evidence>
<evidence type="ECO:0000313" key="5">
    <source>
        <dbReference type="WBParaSite" id="nRc.2.0.1.t46738-RA"/>
    </source>
</evidence>
<dbReference type="PANTHER" id="PTHR16505">
    <property type="entry name" value="PROTEIN LZIC"/>
    <property type="match status" value="1"/>
</dbReference>
<feature type="domain" description="Beta-catenin-interacting ICAT" evidence="3">
    <location>
        <begin position="115"/>
        <end position="187"/>
    </location>
</feature>
<evidence type="ECO:0000259" key="3">
    <source>
        <dbReference type="Pfam" id="PF06384"/>
    </source>
</evidence>
<feature type="coiled-coil region" evidence="2">
    <location>
        <begin position="15"/>
        <end position="61"/>
    </location>
</feature>
<dbReference type="SUPFAM" id="SSF81730">
    <property type="entry name" value="beta-catenin-interacting protein ICAT"/>
    <property type="match status" value="1"/>
</dbReference>
<keyword evidence="2" id="KW-0175">Coiled coil</keyword>
<dbReference type="Proteomes" id="UP000887565">
    <property type="component" value="Unplaced"/>
</dbReference>